<dbReference type="Pfam" id="PF00225">
    <property type="entry name" value="Kinesin"/>
    <property type="match status" value="1"/>
</dbReference>
<comment type="caution">
    <text evidence="9">The sequence shown here is derived from an EMBL/GenBank/DDBJ whole genome shotgun (WGS) entry which is preliminary data.</text>
</comment>
<sequence>MGDSVKVAVRVRPFNSRERQEGAELCVSMNGGTTKIWSKETGFEKEFNFDYSYWSHDGSIEDPVTGMLKKASSSSNYADQQTVFNDLGVEVLDNAWNGYHVCLFAYGQTGSGKSYSIVGYGANKGIIPITCEEIFTRIRQPQPKKIDFQVEVSMLEIYNEQVQDLLVPPAGREKGGLKVRENPKTGVYVEGLKKVIVGSYQDISNWLDKGNEHRTVGATQMNATSSRAHTVLTISFTQLFYDENTGKPLNRKQSDINLVDLAGSERAGKTGATGDRLAEGSNINKSLSCLGKVITALAKKSQPGGKGEVVPYRESKLTRILQNALGGNSKTTMIAAISPASYNFDETLSTLRYADQVKAIKNKAIVNETPQEKLIRELREENERLKALIEGKGGSVGGGGGGGGGGGIDDETLQEYESQIEMLRRAKEQAEMTFQQRLEDMEKNKSQVVVKKEINGPHLSNLNEDPQLNGQIKHEIHDGEVIIGKGGSSQIIINGLNVGIEHCKINHQGGKIILTPIIGPSLKTMVNGQIITGPVELQNQDRIRLGNHVYFSFIDPSQPFNNELNFEQAVHEANETEMKSMMGEKEAEIRKKEEEMQKKMQEEIEKAYKKMDEEKKQLEMLMSNKAKENELNRSAMEHKEKELIERQKRMEEELNKKELELKEKEKERVQRGRIDQIISSSLQVANEANERAGILGKKMRFKPEFYRAPNEDGTMGKGAESMKMRMRLMHPSLGNAKLYWPCQKLEERVPDMADMCEQYFSGTPLEKINIGYDPFGINPDEIELMMDDGGYIGMVNILSKTLWHLLDIEEEDHVIYGNNGSDIGRLTVSILIDIPGEDMGEIAYESLDEIQGKECVFKFSIKQAKGLSNDICKDVFCVYTMPALGKEIFKTKQVSGNNPVFNYSKDHKFIVTSFVASQIDKGTIAINVFGNKSEELKNAEIDNIRQALGMPGISYKPIKSPAVNVSSNKVQEEQKIVPKSQEKVHKEENKLDESKNDYKSSPSPISQSILDGSIDQKSKGSAVVAPTNVVVAAQPQNEQEAKIKELEAKLKKAEEDSSKGKKSGCCIVI</sequence>
<dbReference type="Gene3D" id="3.40.850.10">
    <property type="entry name" value="Kinesin motor domain"/>
    <property type="match status" value="1"/>
</dbReference>
<dbReference type="Proteomes" id="UP000187209">
    <property type="component" value="Unassembled WGS sequence"/>
</dbReference>
<feature type="coiled-coil region" evidence="6">
    <location>
        <begin position="1036"/>
        <end position="1063"/>
    </location>
</feature>
<dbReference type="Pfam" id="PF00498">
    <property type="entry name" value="FHA"/>
    <property type="match status" value="1"/>
</dbReference>
<dbReference type="InterPro" id="IPR027417">
    <property type="entry name" value="P-loop_NTPase"/>
</dbReference>
<feature type="region of interest" description="Disordered" evidence="7">
    <location>
        <begin position="390"/>
        <end position="410"/>
    </location>
</feature>
<reference evidence="9 10" key="1">
    <citation type="submission" date="2016-11" db="EMBL/GenBank/DDBJ databases">
        <title>The macronuclear genome of Stentor coeruleus: a giant cell with tiny introns.</title>
        <authorList>
            <person name="Slabodnick M."/>
            <person name="Ruby J.G."/>
            <person name="Reiff S.B."/>
            <person name="Swart E.C."/>
            <person name="Gosai S."/>
            <person name="Prabakaran S."/>
            <person name="Witkowska E."/>
            <person name="Larue G.E."/>
            <person name="Fisher S."/>
            <person name="Freeman R.M."/>
            <person name="Gunawardena J."/>
            <person name="Chu W."/>
            <person name="Stover N.A."/>
            <person name="Gregory B.D."/>
            <person name="Nowacki M."/>
            <person name="Derisi J."/>
            <person name="Roy S.W."/>
            <person name="Marshall W.F."/>
            <person name="Sood P."/>
        </authorList>
    </citation>
    <scope>NUCLEOTIDE SEQUENCE [LARGE SCALE GENOMIC DNA]</scope>
    <source>
        <strain evidence="9">WM001</strain>
    </source>
</reference>
<dbReference type="SUPFAM" id="SSF52540">
    <property type="entry name" value="P-loop containing nucleoside triphosphate hydrolases"/>
    <property type="match status" value="1"/>
</dbReference>
<dbReference type="GO" id="GO:0005524">
    <property type="term" value="F:ATP binding"/>
    <property type="evidence" value="ECO:0007669"/>
    <property type="project" value="UniProtKB-UniRule"/>
</dbReference>
<comment type="similarity">
    <text evidence="5">Belongs to the TRAFAC class myosin-kinesin ATPase superfamily. Kinesin family.</text>
</comment>
<keyword evidence="10" id="KW-1185">Reference proteome</keyword>
<dbReference type="GO" id="GO:0007018">
    <property type="term" value="P:microtubule-based movement"/>
    <property type="evidence" value="ECO:0007669"/>
    <property type="project" value="InterPro"/>
</dbReference>
<organism evidence="9 10">
    <name type="scientific">Stentor coeruleus</name>
    <dbReference type="NCBI Taxonomy" id="5963"/>
    <lineage>
        <taxon>Eukaryota</taxon>
        <taxon>Sar</taxon>
        <taxon>Alveolata</taxon>
        <taxon>Ciliophora</taxon>
        <taxon>Postciliodesmatophora</taxon>
        <taxon>Heterotrichea</taxon>
        <taxon>Heterotrichida</taxon>
        <taxon>Stentoridae</taxon>
        <taxon>Stentor</taxon>
    </lineage>
</organism>
<dbReference type="FunFam" id="3.40.850.10:FF:000063">
    <property type="entry name" value="Kinesin-like protein"/>
    <property type="match status" value="1"/>
</dbReference>
<evidence type="ECO:0000256" key="3">
    <source>
        <dbReference type="ARBA" id="ARBA00023054"/>
    </source>
</evidence>
<evidence type="ECO:0000256" key="4">
    <source>
        <dbReference type="ARBA" id="ARBA00023175"/>
    </source>
</evidence>
<name>A0A1R2BS81_9CILI</name>
<feature type="region of interest" description="Disordered" evidence="7">
    <location>
        <begin position="966"/>
        <end position="1012"/>
    </location>
</feature>
<accession>A0A1R2BS81</accession>
<protein>
    <recommendedName>
        <fullName evidence="8">Kinesin motor domain-containing protein</fullName>
    </recommendedName>
</protein>
<dbReference type="PANTHER" id="PTHR47117">
    <property type="entry name" value="STAR-RELATED LIPID TRANSFER PROTEIN 9"/>
    <property type="match status" value="1"/>
</dbReference>
<dbReference type="GO" id="GO:0008017">
    <property type="term" value="F:microtubule binding"/>
    <property type="evidence" value="ECO:0007669"/>
    <property type="project" value="InterPro"/>
</dbReference>
<evidence type="ECO:0000259" key="8">
    <source>
        <dbReference type="PROSITE" id="PS50067"/>
    </source>
</evidence>
<feature type="compositionally biased region" description="Polar residues" evidence="7">
    <location>
        <begin position="999"/>
        <end position="1010"/>
    </location>
</feature>
<keyword evidence="2 5" id="KW-0067">ATP-binding</keyword>
<feature type="coiled-coil region" evidence="6">
    <location>
        <begin position="582"/>
        <end position="669"/>
    </location>
</feature>
<dbReference type="GO" id="GO:0003777">
    <property type="term" value="F:microtubule motor activity"/>
    <property type="evidence" value="ECO:0007669"/>
    <property type="project" value="InterPro"/>
</dbReference>
<dbReference type="SMART" id="SM00129">
    <property type="entry name" value="KISc"/>
    <property type="match status" value="1"/>
</dbReference>
<keyword evidence="1 5" id="KW-0547">Nucleotide-binding</keyword>
<evidence type="ECO:0000256" key="6">
    <source>
        <dbReference type="SAM" id="Coils"/>
    </source>
</evidence>
<dbReference type="EMBL" id="MPUH01000459">
    <property type="protein sequence ID" value="OMJ79682.1"/>
    <property type="molecule type" value="Genomic_DNA"/>
</dbReference>
<dbReference type="PRINTS" id="PR00380">
    <property type="entry name" value="KINESINHEAVY"/>
</dbReference>
<feature type="compositionally biased region" description="Gly residues" evidence="7">
    <location>
        <begin position="391"/>
        <end position="407"/>
    </location>
</feature>
<dbReference type="InterPro" id="IPR001752">
    <property type="entry name" value="Kinesin_motor_dom"/>
</dbReference>
<evidence type="ECO:0000256" key="7">
    <source>
        <dbReference type="SAM" id="MobiDB-lite"/>
    </source>
</evidence>
<feature type="compositionally biased region" description="Basic and acidic residues" evidence="7">
    <location>
        <begin position="970"/>
        <end position="998"/>
    </location>
</feature>
<evidence type="ECO:0000313" key="10">
    <source>
        <dbReference type="Proteomes" id="UP000187209"/>
    </source>
</evidence>
<dbReference type="InterPro" id="IPR008984">
    <property type="entry name" value="SMAD_FHA_dom_sf"/>
</dbReference>
<dbReference type="Gene3D" id="2.60.200.20">
    <property type="match status" value="1"/>
</dbReference>
<evidence type="ECO:0000256" key="1">
    <source>
        <dbReference type="ARBA" id="ARBA00022741"/>
    </source>
</evidence>
<evidence type="ECO:0000256" key="5">
    <source>
        <dbReference type="PROSITE-ProRule" id="PRU00283"/>
    </source>
</evidence>
<dbReference type="SUPFAM" id="SSF49879">
    <property type="entry name" value="SMAD/FHA domain"/>
    <property type="match status" value="1"/>
</dbReference>
<evidence type="ECO:0000256" key="2">
    <source>
        <dbReference type="ARBA" id="ARBA00022840"/>
    </source>
</evidence>
<proteinExistence type="inferred from homology"/>
<keyword evidence="3 6" id="KW-0175">Coiled coil</keyword>
<dbReference type="OrthoDB" id="3176171at2759"/>
<gene>
    <name evidence="9" type="ORF">SteCoe_20247</name>
</gene>
<dbReference type="PROSITE" id="PS50067">
    <property type="entry name" value="KINESIN_MOTOR_2"/>
    <property type="match status" value="1"/>
</dbReference>
<evidence type="ECO:0000313" key="9">
    <source>
        <dbReference type="EMBL" id="OMJ79682.1"/>
    </source>
</evidence>
<dbReference type="AlphaFoldDB" id="A0A1R2BS81"/>
<feature type="binding site" evidence="5">
    <location>
        <begin position="107"/>
        <end position="114"/>
    </location>
    <ligand>
        <name>ATP</name>
        <dbReference type="ChEBI" id="CHEBI:30616"/>
    </ligand>
</feature>
<keyword evidence="4 5" id="KW-0505">Motor protein</keyword>
<feature type="domain" description="Kinesin motor" evidence="8">
    <location>
        <begin position="4"/>
        <end position="360"/>
    </location>
</feature>
<dbReference type="InterPro" id="IPR000253">
    <property type="entry name" value="FHA_dom"/>
</dbReference>
<dbReference type="InterPro" id="IPR036961">
    <property type="entry name" value="Kinesin_motor_dom_sf"/>
</dbReference>